<dbReference type="STRING" id="1838285.SCAL_000797"/>
<accession>A0A1F2PA00</accession>
<sequence>MRNDEVKIFKARIEELEKRFAVYENAHTPPGLKRGGYHTGRSRMS</sequence>
<proteinExistence type="predicted"/>
<evidence type="ECO:0000313" key="1">
    <source>
        <dbReference type="EMBL" id="OFV68157.1"/>
    </source>
</evidence>
<dbReference type="Proteomes" id="UP000186940">
    <property type="component" value="Unassembled WGS sequence"/>
</dbReference>
<evidence type="ECO:0000313" key="2">
    <source>
        <dbReference type="Proteomes" id="UP000186940"/>
    </source>
</evidence>
<comment type="caution">
    <text evidence="1">The sequence shown here is derived from an EMBL/GenBank/DDBJ whole genome shotgun (WGS) entry which is preliminary data.</text>
</comment>
<reference evidence="1" key="1">
    <citation type="submission" date="2016-05" db="EMBL/GenBank/DDBJ databases">
        <title>Microbial consortia oxidize butane by reversing methanogenesis.</title>
        <authorList>
            <person name="Laso-Perez R."/>
            <person name="Richter M."/>
            <person name="Wegener G."/>
            <person name="Musat F."/>
        </authorList>
    </citation>
    <scope>NUCLEOTIDE SEQUENCE [LARGE SCALE GENOMIC DNA]</scope>
    <source>
        <strain evidence="1">BOX2</strain>
    </source>
</reference>
<dbReference type="EMBL" id="LYOS01000002">
    <property type="protein sequence ID" value="OFV68157.1"/>
    <property type="molecule type" value="Genomic_DNA"/>
</dbReference>
<name>A0A1F2PA00_9EURY</name>
<gene>
    <name evidence="1" type="ORF">SCAL_000797</name>
</gene>
<keyword evidence="2" id="KW-1185">Reference proteome</keyword>
<organism evidence="1 2">
    <name type="scientific">Candidatus Syntropharchaeum caldarium</name>
    <dbReference type="NCBI Taxonomy" id="1838285"/>
    <lineage>
        <taxon>Archaea</taxon>
        <taxon>Methanobacteriati</taxon>
        <taxon>Methanobacteriota</taxon>
        <taxon>Stenosarchaea group</taxon>
        <taxon>Methanomicrobia</taxon>
        <taxon>Methanosarcinales</taxon>
        <taxon>ANME-2 cluster</taxon>
        <taxon>Candidatus Syntropharchaeum</taxon>
    </lineage>
</organism>
<protein>
    <submittedName>
        <fullName evidence="1">Uncharacterized protein</fullName>
    </submittedName>
</protein>
<dbReference type="AlphaFoldDB" id="A0A1F2PA00"/>